<dbReference type="PANTHER" id="PTHR21261:SF6">
    <property type="entry name" value="BEATEN PATH IIA-RELATED"/>
    <property type="match status" value="1"/>
</dbReference>
<dbReference type="AlphaFoldDB" id="A0AAV8VV10"/>
<protein>
    <recommendedName>
        <fullName evidence="1">Ig-like domain-containing protein</fullName>
    </recommendedName>
</protein>
<feature type="domain" description="Ig-like" evidence="1">
    <location>
        <begin position="126"/>
        <end position="226"/>
    </location>
</feature>
<comment type="caution">
    <text evidence="2">The sequence shown here is derived from an EMBL/GenBank/DDBJ whole genome shotgun (WGS) entry which is preliminary data.</text>
</comment>
<proteinExistence type="predicted"/>
<dbReference type="EMBL" id="JANEYG010000028">
    <property type="protein sequence ID" value="KAJ8917980.1"/>
    <property type="molecule type" value="Genomic_DNA"/>
</dbReference>
<name>A0AAV8VV10_9CUCU</name>
<evidence type="ECO:0000259" key="1">
    <source>
        <dbReference type="PROSITE" id="PS50835"/>
    </source>
</evidence>
<sequence length="375" mass="42699">MAIKQSNDILVVKVYAFKRIGIPIPSFLEKKRNIVSREGPYVSGNSTYPDLVPVIVYANPDWMARQQECILRDGIVSLVSTCVGNAWGFSLKALTREEYLMEGFILLTLFIFRKLQMFFSLSDVLPLKNVTLTIEPEVVQRYNSSRLWCSYDLEGQDLYAVKWYRGSYEFYRYTPSEVPSTKVFPIGGITVDESRSNSTQVVLRDIEFNLSGNFSCEVTIDQTFITMIDSRTMLVVQLPEYSPKISVSRDPFDYGDTLKANCSTPPSRPRASLKFILNNLIVASTEPLTPRQYQETEWSDLALDMVLSEYHFNEGRLVLRCIADIDDIYHEEAALRLASAREPKPERVSAFDSADAVRTLLQLVLICYVTAIMLS</sequence>
<organism evidence="2 3">
    <name type="scientific">Exocentrus adspersus</name>
    <dbReference type="NCBI Taxonomy" id="1586481"/>
    <lineage>
        <taxon>Eukaryota</taxon>
        <taxon>Metazoa</taxon>
        <taxon>Ecdysozoa</taxon>
        <taxon>Arthropoda</taxon>
        <taxon>Hexapoda</taxon>
        <taxon>Insecta</taxon>
        <taxon>Pterygota</taxon>
        <taxon>Neoptera</taxon>
        <taxon>Endopterygota</taxon>
        <taxon>Coleoptera</taxon>
        <taxon>Polyphaga</taxon>
        <taxon>Cucujiformia</taxon>
        <taxon>Chrysomeloidea</taxon>
        <taxon>Cerambycidae</taxon>
        <taxon>Lamiinae</taxon>
        <taxon>Acanthocinini</taxon>
        <taxon>Exocentrus</taxon>
    </lineage>
</organism>
<dbReference type="PANTHER" id="PTHR21261">
    <property type="entry name" value="BEAT PROTEIN"/>
    <property type="match status" value="1"/>
</dbReference>
<dbReference type="FunFam" id="2.60.40.10:FF:000437">
    <property type="entry name" value="Beat-IIIc, isoform A"/>
    <property type="match status" value="1"/>
</dbReference>
<gene>
    <name evidence="2" type="ORF">NQ315_011433</name>
</gene>
<accession>A0AAV8VV10</accession>
<dbReference type="PROSITE" id="PS50835">
    <property type="entry name" value="IG_LIKE"/>
    <property type="match status" value="1"/>
</dbReference>
<evidence type="ECO:0000313" key="2">
    <source>
        <dbReference type="EMBL" id="KAJ8917980.1"/>
    </source>
</evidence>
<keyword evidence="3" id="KW-1185">Reference proteome</keyword>
<reference evidence="2 3" key="1">
    <citation type="journal article" date="2023" name="Insect Mol. Biol.">
        <title>Genome sequencing provides insights into the evolution of gene families encoding plant cell wall-degrading enzymes in longhorned beetles.</title>
        <authorList>
            <person name="Shin N.R."/>
            <person name="Okamura Y."/>
            <person name="Kirsch R."/>
            <person name="Pauchet Y."/>
        </authorList>
    </citation>
    <scope>NUCLEOTIDE SEQUENCE [LARGE SCALE GENOMIC DNA]</scope>
    <source>
        <strain evidence="2">EAD_L_NR</strain>
    </source>
</reference>
<evidence type="ECO:0000313" key="3">
    <source>
        <dbReference type="Proteomes" id="UP001159042"/>
    </source>
</evidence>
<dbReference type="InterPro" id="IPR007110">
    <property type="entry name" value="Ig-like_dom"/>
</dbReference>
<dbReference type="Proteomes" id="UP001159042">
    <property type="component" value="Unassembled WGS sequence"/>
</dbReference>